<reference evidence="1" key="2">
    <citation type="journal article" date="2015" name="Fish Shellfish Immunol.">
        <title>Early steps in the European eel (Anguilla anguilla)-Vibrio vulnificus interaction in the gills: Role of the RtxA13 toxin.</title>
        <authorList>
            <person name="Callol A."/>
            <person name="Pajuelo D."/>
            <person name="Ebbesson L."/>
            <person name="Teles M."/>
            <person name="MacKenzie S."/>
            <person name="Amaro C."/>
        </authorList>
    </citation>
    <scope>NUCLEOTIDE SEQUENCE</scope>
</reference>
<reference evidence="1" key="1">
    <citation type="submission" date="2014-11" db="EMBL/GenBank/DDBJ databases">
        <authorList>
            <person name="Amaro Gonzalez C."/>
        </authorList>
    </citation>
    <scope>NUCLEOTIDE SEQUENCE</scope>
</reference>
<name>A0A0E9S7K6_ANGAN</name>
<dbReference type="EMBL" id="GBXM01071178">
    <property type="protein sequence ID" value="JAH37399.1"/>
    <property type="molecule type" value="Transcribed_RNA"/>
</dbReference>
<proteinExistence type="predicted"/>
<sequence>MFSPRLNEATNQIPPNTYGRLSQMKIGLGYKNI</sequence>
<organism evidence="1">
    <name type="scientific">Anguilla anguilla</name>
    <name type="common">European freshwater eel</name>
    <name type="synonym">Muraena anguilla</name>
    <dbReference type="NCBI Taxonomy" id="7936"/>
    <lineage>
        <taxon>Eukaryota</taxon>
        <taxon>Metazoa</taxon>
        <taxon>Chordata</taxon>
        <taxon>Craniata</taxon>
        <taxon>Vertebrata</taxon>
        <taxon>Euteleostomi</taxon>
        <taxon>Actinopterygii</taxon>
        <taxon>Neopterygii</taxon>
        <taxon>Teleostei</taxon>
        <taxon>Anguilliformes</taxon>
        <taxon>Anguillidae</taxon>
        <taxon>Anguilla</taxon>
    </lineage>
</organism>
<protein>
    <submittedName>
        <fullName evidence="1">Uncharacterized protein</fullName>
    </submittedName>
</protein>
<evidence type="ECO:0000313" key="1">
    <source>
        <dbReference type="EMBL" id="JAH37399.1"/>
    </source>
</evidence>
<dbReference type="AlphaFoldDB" id="A0A0E9S7K6"/>
<accession>A0A0E9S7K6</accession>